<protein>
    <submittedName>
        <fullName evidence="1">Uncharacterized protein</fullName>
    </submittedName>
</protein>
<proteinExistence type="predicted"/>
<sequence>MYELKVKNGTYKANSLTSLLWVVLRHRFHHWTRGEGFID</sequence>
<accession>A0A382T0B9</accession>
<organism evidence="1">
    <name type="scientific">marine metagenome</name>
    <dbReference type="NCBI Taxonomy" id="408172"/>
    <lineage>
        <taxon>unclassified sequences</taxon>
        <taxon>metagenomes</taxon>
        <taxon>ecological metagenomes</taxon>
    </lineage>
</organism>
<gene>
    <name evidence="1" type="ORF">METZ01_LOCUS367525</name>
</gene>
<reference evidence="1" key="1">
    <citation type="submission" date="2018-05" db="EMBL/GenBank/DDBJ databases">
        <authorList>
            <person name="Lanie J.A."/>
            <person name="Ng W.-L."/>
            <person name="Kazmierczak K.M."/>
            <person name="Andrzejewski T.M."/>
            <person name="Davidsen T.M."/>
            <person name="Wayne K.J."/>
            <person name="Tettelin H."/>
            <person name="Glass J.I."/>
            <person name="Rusch D."/>
            <person name="Podicherti R."/>
            <person name="Tsui H.-C.T."/>
            <person name="Winkler M.E."/>
        </authorList>
    </citation>
    <scope>NUCLEOTIDE SEQUENCE</scope>
</reference>
<evidence type="ECO:0000313" key="1">
    <source>
        <dbReference type="EMBL" id="SVD14671.1"/>
    </source>
</evidence>
<dbReference type="EMBL" id="UINC01132386">
    <property type="protein sequence ID" value="SVD14671.1"/>
    <property type="molecule type" value="Genomic_DNA"/>
</dbReference>
<name>A0A382T0B9_9ZZZZ</name>
<dbReference type="AlphaFoldDB" id="A0A382T0B9"/>